<comment type="caution">
    <text evidence="1">The sequence shown here is derived from an EMBL/GenBank/DDBJ whole genome shotgun (WGS) entry which is preliminary data.</text>
</comment>
<keyword evidence="4" id="KW-1185">Reference proteome</keyword>
<protein>
    <submittedName>
        <fullName evidence="1">Uncharacterized protein</fullName>
    </submittedName>
</protein>
<dbReference type="Proteomes" id="UP000184267">
    <property type="component" value="Unassembled WGS sequence"/>
</dbReference>
<dbReference type="OrthoDB" id="2757446at2759"/>
<organism evidence="1 4">
    <name type="scientific">Trametes pubescens</name>
    <name type="common">White-rot fungus</name>
    <dbReference type="NCBI Taxonomy" id="154538"/>
    <lineage>
        <taxon>Eukaryota</taxon>
        <taxon>Fungi</taxon>
        <taxon>Dikarya</taxon>
        <taxon>Basidiomycota</taxon>
        <taxon>Agaricomycotina</taxon>
        <taxon>Agaricomycetes</taxon>
        <taxon>Polyporales</taxon>
        <taxon>Polyporaceae</taxon>
        <taxon>Trametes</taxon>
    </lineage>
</organism>
<dbReference type="EMBL" id="MNAD01000815">
    <property type="protein sequence ID" value="OJT10128.1"/>
    <property type="molecule type" value="Genomic_DNA"/>
</dbReference>
<proteinExistence type="predicted"/>
<evidence type="ECO:0000313" key="3">
    <source>
        <dbReference type="EMBL" id="OJT10965.1"/>
    </source>
</evidence>
<dbReference type="AlphaFoldDB" id="A0A1M2VRD5"/>
<name>A0A1M2VRD5_TRAPU</name>
<evidence type="ECO:0000313" key="1">
    <source>
        <dbReference type="EMBL" id="OJT10128.1"/>
    </source>
</evidence>
<dbReference type="EMBL" id="MNAD01000704">
    <property type="protein sequence ID" value="OJT10965.1"/>
    <property type="molecule type" value="Genomic_DNA"/>
</dbReference>
<evidence type="ECO:0000313" key="4">
    <source>
        <dbReference type="Proteomes" id="UP000184267"/>
    </source>
</evidence>
<accession>A0A1M2VRD5</accession>
<gene>
    <name evidence="3" type="ORF">TRAPUB_12527</name>
    <name evidence="2" type="ORF">TRAPUB_13382</name>
    <name evidence="1" type="ORF">TRAPUB_13386</name>
</gene>
<evidence type="ECO:0000313" key="2">
    <source>
        <dbReference type="EMBL" id="OJT10132.1"/>
    </source>
</evidence>
<sequence>MDNAVSRDLASMQHVLTPPRDYQFIPTPYSTLSTTQPSQPTVSCQEPGCRSAQKPASDCARKRCKKHCLDYPTPCGFKAHDQTRRALAAAPVPPTQTPFTLSHPAPVIPPRPRQFTPSQPILDPQVSVATQLEDLGSSSHIQRDVMPEEMKQDWDTAMRERLEKTRAVAERRHNLLMVERTFNVNAWTVDGQHAIESVVQGPPTWPTVKLAQLRIIRDLGLQDETTVQQFVLSTRSWVNIPLTYKIKVRPKEHILIRRIGVQNCPDFEDVCA</sequence>
<reference evidence="1 4" key="1">
    <citation type="submission" date="2016-10" db="EMBL/GenBank/DDBJ databases">
        <title>Genome sequence of the basidiomycete white-rot fungus Trametes pubescens.</title>
        <authorList>
            <person name="Makela M.R."/>
            <person name="Granchi Z."/>
            <person name="Peng M."/>
            <person name="De Vries R.P."/>
            <person name="Grigoriev I."/>
            <person name="Riley R."/>
            <person name="Hilden K."/>
        </authorList>
    </citation>
    <scope>NUCLEOTIDE SEQUENCE [LARGE SCALE GENOMIC DNA]</scope>
    <source>
        <strain evidence="1 4">FBCC735</strain>
    </source>
</reference>
<dbReference type="EMBL" id="MNAD01000814">
    <property type="protein sequence ID" value="OJT10132.1"/>
    <property type="molecule type" value="Genomic_DNA"/>
</dbReference>